<dbReference type="PIRSF" id="PIRSF005637">
    <property type="entry name" value="UCP005637"/>
    <property type="match status" value="1"/>
</dbReference>
<dbReference type="InterPro" id="IPR024184">
    <property type="entry name" value="UCP005637"/>
</dbReference>
<dbReference type="SUPFAM" id="SSF54913">
    <property type="entry name" value="GlnB-like"/>
    <property type="match status" value="1"/>
</dbReference>
<evidence type="ECO:0008006" key="3">
    <source>
        <dbReference type="Google" id="ProtNLM"/>
    </source>
</evidence>
<proteinExistence type="predicted"/>
<dbReference type="Proteomes" id="UP000538031">
    <property type="component" value="Unassembled WGS sequence"/>
</dbReference>
<sequence>MKVHLRVFVEVENLGRVMNILADEGVTGFYIVEYKGVSPTEWRGFSIKEDPKSAISLIHDYARDAVLVCSVVDEELVDPIVARFSRELADEKYTIIEIPIRRIIVNSPPE</sequence>
<protein>
    <recommendedName>
        <fullName evidence="3">P-II family nitrogen regulator</fullName>
    </recommendedName>
</protein>
<dbReference type="Pfam" id="PF10126">
    <property type="entry name" value="Nit_Regul_Hom"/>
    <property type="match status" value="1"/>
</dbReference>
<accession>A0A7J4MVE4</accession>
<evidence type="ECO:0000313" key="2">
    <source>
        <dbReference type="Proteomes" id="UP000538031"/>
    </source>
</evidence>
<dbReference type="InterPro" id="IPR011322">
    <property type="entry name" value="N-reg_PII-like_a/b"/>
</dbReference>
<gene>
    <name evidence="1" type="ORF">HA285_03755</name>
</gene>
<dbReference type="AlphaFoldDB" id="A0A7J4MVE4"/>
<dbReference type="InterPro" id="IPR019296">
    <property type="entry name" value="Unchr_N-regulatory-PII-rel"/>
</dbReference>
<reference evidence="2" key="1">
    <citation type="journal article" date="2020" name="bioRxiv">
        <title>A rank-normalized archaeal taxonomy based on genome phylogeny resolves widespread incomplete and uneven classifications.</title>
        <authorList>
            <person name="Rinke C."/>
            <person name="Chuvochina M."/>
            <person name="Mussig A.J."/>
            <person name="Chaumeil P.-A."/>
            <person name="Waite D.W."/>
            <person name="Whitman W.B."/>
            <person name="Parks D.H."/>
            <person name="Hugenholtz P."/>
        </authorList>
    </citation>
    <scope>NUCLEOTIDE SEQUENCE [LARGE SCALE GENOMIC DNA]</scope>
</reference>
<organism evidence="1 2">
    <name type="scientific">Methanothermobacter thermautotrophicus</name>
    <name type="common">Methanobacterium thermoformicicum</name>
    <dbReference type="NCBI Taxonomy" id="145262"/>
    <lineage>
        <taxon>Archaea</taxon>
        <taxon>Methanobacteriati</taxon>
        <taxon>Methanobacteriota</taxon>
        <taxon>Methanomada group</taxon>
        <taxon>Methanobacteria</taxon>
        <taxon>Methanobacteriales</taxon>
        <taxon>Methanobacteriaceae</taxon>
        <taxon>Methanothermobacter</taxon>
    </lineage>
</organism>
<dbReference type="EMBL" id="DUHT01000040">
    <property type="protein sequence ID" value="HIH64699.1"/>
    <property type="molecule type" value="Genomic_DNA"/>
</dbReference>
<name>A0A7J4MVE4_METTF</name>
<comment type="caution">
    <text evidence="1">The sequence shown here is derived from an EMBL/GenBank/DDBJ whole genome shotgun (WGS) entry which is preliminary data.</text>
</comment>
<evidence type="ECO:0000313" key="1">
    <source>
        <dbReference type="EMBL" id="HIH64699.1"/>
    </source>
</evidence>